<dbReference type="PANTHER" id="PTHR42754:SF1">
    <property type="entry name" value="LIPOPROTEIN"/>
    <property type="match status" value="1"/>
</dbReference>
<organism evidence="2 3">
    <name type="scientific">candidate division LCP-89 bacterium B3_LCP</name>
    <dbReference type="NCBI Taxonomy" id="2012998"/>
    <lineage>
        <taxon>Bacteria</taxon>
        <taxon>Pseudomonadati</taxon>
        <taxon>Bacteria division LCP-89</taxon>
    </lineage>
</organism>
<dbReference type="AlphaFoldDB" id="A0A532V4H6"/>
<evidence type="ECO:0000313" key="2">
    <source>
        <dbReference type="EMBL" id="TKJ42105.1"/>
    </source>
</evidence>
<dbReference type="PANTHER" id="PTHR42754">
    <property type="entry name" value="ENDOGLUCANASE"/>
    <property type="match status" value="1"/>
</dbReference>
<gene>
    <name evidence="2" type="ORF">CEE37_00050</name>
</gene>
<sequence>MEDTMLRAILSLLISGVLAVAYSFAQPPDTLWTQTYGGDQGERCYSIQQTTDDGYILGGRTGSFGAISNDMYLVKIDSPGNLEWEQTYGGGEYEECRSVQQTSDGGYILGGNIEVNEGHDIYLVKTDSLGNLEWDQTFGGSSPEYCYSVQQTTDGGYILGGETFSFGAGDYDMYLVKTNSLGIMEWDATFGGSDCDRCNSVQKTIDGGYILGGDSWSFGAGNYDMYLVKTDSLGNQEWQQTYGGDGWDYCYSVQQTGDGGFILGGSTPSYGAGMRDMYLVKTDSLGNFVWQQTFGGSNIDYCFSVQQTVDGGYILGGWTKSFGACSQGSIYLVKTDYLGNQEWQQSFSRANQTVCYSVQQTADGGYILGGYVWESGINSDMYLMKLDAGGSSPQIEVTLTPENPPIVIPATGGSFNFNVIIANSYQVQLIFDAWIMATLPDNTQHGPLFGPFNFTFPGGGSLDRDRTQNVPANAPPGEYTYDAYAGVYPDIIWGSDSFPFEKLSTGDGPIVSDWDNWIRIHNEEAKSDPFLPSSFSLNSVYPNPFNPATTITFTLPVASLVKLDVFDISGRAVLVGTRYASSLINGWRDAGVHEVTFDGSTLPSGIYIYHLTAGEFTASGKMVLMK</sequence>
<evidence type="ECO:0000313" key="3">
    <source>
        <dbReference type="Proteomes" id="UP000319619"/>
    </source>
</evidence>
<evidence type="ECO:0000259" key="1">
    <source>
        <dbReference type="Pfam" id="PF18962"/>
    </source>
</evidence>
<name>A0A532V4H6_UNCL8</name>
<dbReference type="Pfam" id="PF18962">
    <property type="entry name" value="Por_Secre_tail"/>
    <property type="match status" value="1"/>
</dbReference>
<dbReference type="Proteomes" id="UP000319619">
    <property type="component" value="Unassembled WGS sequence"/>
</dbReference>
<dbReference type="Gene3D" id="2.60.40.4070">
    <property type="match status" value="1"/>
</dbReference>
<dbReference type="SUPFAM" id="SSF69304">
    <property type="entry name" value="Tricorn protease N-terminal domain"/>
    <property type="match status" value="1"/>
</dbReference>
<comment type="caution">
    <text evidence="2">The sequence shown here is derived from an EMBL/GenBank/DDBJ whole genome shotgun (WGS) entry which is preliminary data.</text>
</comment>
<dbReference type="NCBIfam" id="TIGR04183">
    <property type="entry name" value="Por_Secre_tail"/>
    <property type="match status" value="1"/>
</dbReference>
<protein>
    <recommendedName>
        <fullName evidence="1">Secretion system C-terminal sorting domain-containing protein</fullName>
    </recommendedName>
</protein>
<accession>A0A532V4H6</accession>
<proteinExistence type="predicted"/>
<dbReference type="EMBL" id="NJBN01000001">
    <property type="protein sequence ID" value="TKJ42105.1"/>
    <property type="molecule type" value="Genomic_DNA"/>
</dbReference>
<dbReference type="InterPro" id="IPR026444">
    <property type="entry name" value="Secre_tail"/>
</dbReference>
<feature type="domain" description="Secretion system C-terminal sorting" evidence="1">
    <location>
        <begin position="540"/>
        <end position="622"/>
    </location>
</feature>
<reference evidence="2 3" key="1">
    <citation type="submission" date="2017-06" db="EMBL/GenBank/DDBJ databases">
        <title>Novel microbial phyla capable of carbon fixation and sulfur reduction in deep-sea sediments.</title>
        <authorList>
            <person name="Huang J."/>
            <person name="Baker B."/>
            <person name="Wang Y."/>
        </authorList>
    </citation>
    <scope>NUCLEOTIDE SEQUENCE [LARGE SCALE GENOMIC DNA]</scope>
    <source>
        <strain evidence="2">B3_LCP</strain>
    </source>
</reference>